<evidence type="ECO:0000256" key="1">
    <source>
        <dbReference type="ARBA" id="ARBA00004414"/>
    </source>
</evidence>
<comment type="similarity">
    <text evidence="4">Belongs to the CDIP1/LITAF family.</text>
</comment>
<keyword evidence="7 9" id="KW-0472">Membrane</keyword>
<dbReference type="GO" id="GO:0005765">
    <property type="term" value="C:lysosomal membrane"/>
    <property type="evidence" value="ECO:0007669"/>
    <property type="project" value="UniProtKB-SubCell"/>
</dbReference>
<keyword evidence="12" id="KW-1185">Reference proteome</keyword>
<feature type="transmembrane region" description="Helical" evidence="9">
    <location>
        <begin position="115"/>
        <end position="139"/>
    </location>
</feature>
<accession>A0AAV5UMV3</accession>
<evidence type="ECO:0000256" key="4">
    <source>
        <dbReference type="ARBA" id="ARBA00005975"/>
    </source>
</evidence>
<dbReference type="SMART" id="SM00714">
    <property type="entry name" value="LITAF"/>
    <property type="match status" value="1"/>
</dbReference>
<feature type="compositionally biased region" description="Pro residues" evidence="8">
    <location>
        <begin position="31"/>
        <end position="45"/>
    </location>
</feature>
<dbReference type="GO" id="GO:0031902">
    <property type="term" value="C:late endosome membrane"/>
    <property type="evidence" value="ECO:0007669"/>
    <property type="project" value="UniProtKB-SubCell"/>
</dbReference>
<evidence type="ECO:0000256" key="9">
    <source>
        <dbReference type="SAM" id="Phobius"/>
    </source>
</evidence>
<feature type="domain" description="LITAF" evidence="10">
    <location>
        <begin position="78"/>
        <end position="161"/>
    </location>
</feature>
<dbReference type="EMBL" id="BTSX01000006">
    <property type="protein sequence ID" value="GMT07230.1"/>
    <property type="molecule type" value="Genomic_DNA"/>
</dbReference>
<dbReference type="Proteomes" id="UP001432027">
    <property type="component" value="Unassembled WGS sequence"/>
</dbReference>
<evidence type="ECO:0000256" key="5">
    <source>
        <dbReference type="ARBA" id="ARBA00022723"/>
    </source>
</evidence>
<keyword evidence="9" id="KW-0812">Transmembrane</keyword>
<comment type="caution">
    <text evidence="11">The sequence shown here is derived from an EMBL/GenBank/DDBJ whole genome shotgun (WGS) entry which is preliminary data.</text>
</comment>
<protein>
    <recommendedName>
        <fullName evidence="10">LITAF domain-containing protein</fullName>
    </recommendedName>
</protein>
<evidence type="ECO:0000259" key="10">
    <source>
        <dbReference type="PROSITE" id="PS51837"/>
    </source>
</evidence>
<evidence type="ECO:0000313" key="11">
    <source>
        <dbReference type="EMBL" id="GMT07230.1"/>
    </source>
</evidence>
<organism evidence="11 12">
    <name type="scientific">Pristionchus entomophagus</name>
    <dbReference type="NCBI Taxonomy" id="358040"/>
    <lineage>
        <taxon>Eukaryota</taxon>
        <taxon>Metazoa</taxon>
        <taxon>Ecdysozoa</taxon>
        <taxon>Nematoda</taxon>
        <taxon>Chromadorea</taxon>
        <taxon>Rhabditida</taxon>
        <taxon>Rhabditina</taxon>
        <taxon>Diplogasteromorpha</taxon>
        <taxon>Diplogasteroidea</taxon>
        <taxon>Neodiplogasteridae</taxon>
        <taxon>Pristionchus</taxon>
    </lineage>
</organism>
<dbReference type="InterPro" id="IPR037519">
    <property type="entry name" value="LITAF_fam"/>
</dbReference>
<dbReference type="AlphaFoldDB" id="A0AAV5UMV3"/>
<reference evidence="11" key="1">
    <citation type="submission" date="2023-10" db="EMBL/GenBank/DDBJ databases">
        <title>Genome assembly of Pristionchus species.</title>
        <authorList>
            <person name="Yoshida K."/>
            <person name="Sommer R.J."/>
        </authorList>
    </citation>
    <scope>NUCLEOTIDE SEQUENCE</scope>
    <source>
        <strain evidence="11">RS0144</strain>
    </source>
</reference>
<dbReference type="PROSITE" id="PS51837">
    <property type="entry name" value="LITAF"/>
    <property type="match status" value="1"/>
</dbReference>
<evidence type="ECO:0000256" key="6">
    <source>
        <dbReference type="ARBA" id="ARBA00022833"/>
    </source>
</evidence>
<evidence type="ECO:0000256" key="7">
    <source>
        <dbReference type="ARBA" id="ARBA00023136"/>
    </source>
</evidence>
<dbReference type="PANTHER" id="PTHR23292:SF6">
    <property type="entry name" value="FI16602P1-RELATED"/>
    <property type="match status" value="1"/>
</dbReference>
<feature type="compositionally biased region" description="Pro residues" evidence="8">
    <location>
        <begin position="52"/>
        <end position="64"/>
    </location>
</feature>
<evidence type="ECO:0000256" key="2">
    <source>
        <dbReference type="ARBA" id="ARBA00004481"/>
    </source>
</evidence>
<evidence type="ECO:0000313" key="12">
    <source>
        <dbReference type="Proteomes" id="UP001432027"/>
    </source>
</evidence>
<keyword evidence="6" id="KW-0862">Zinc</keyword>
<gene>
    <name evidence="11" type="ORF">PENTCL1PPCAC_29404</name>
</gene>
<proteinExistence type="inferred from homology"/>
<name>A0AAV5UMV3_9BILA</name>
<keyword evidence="5" id="KW-0479">Metal-binding</keyword>
<keyword evidence="9" id="KW-1133">Transmembrane helix</keyword>
<sequence>MDFRVGMDSRQQAGPPVPPQVAYQQPTAPRLEPPPAYAEYPPNPDPKAVYPNLPPLPNAVPHPHPVQQQPMPHLQGVRPTTVYVGSVAFSSHGQPLHCTTCQQEIMTRVAPKPGLLTYLLCGGLAFFGCWICCCIPFCVEGAQDIEHFCPKCNRFLGTYKRI</sequence>
<dbReference type="InterPro" id="IPR006629">
    <property type="entry name" value="LITAF"/>
</dbReference>
<feature type="compositionally biased region" description="Low complexity" evidence="8">
    <location>
        <begin position="20"/>
        <end position="29"/>
    </location>
</feature>
<evidence type="ECO:0000256" key="3">
    <source>
        <dbReference type="ARBA" id="ARBA00004630"/>
    </source>
</evidence>
<dbReference type="PANTHER" id="PTHR23292">
    <property type="entry name" value="LIPOPOLYSACCHARIDE-INDUCED TUMOR NECROSIS FACTOR-ALPHA FACTOR"/>
    <property type="match status" value="1"/>
</dbReference>
<evidence type="ECO:0000256" key="8">
    <source>
        <dbReference type="SAM" id="MobiDB-lite"/>
    </source>
</evidence>
<dbReference type="Pfam" id="PF10601">
    <property type="entry name" value="zf-LITAF-like"/>
    <property type="match status" value="1"/>
</dbReference>
<dbReference type="GO" id="GO:0008270">
    <property type="term" value="F:zinc ion binding"/>
    <property type="evidence" value="ECO:0007669"/>
    <property type="project" value="TreeGrafter"/>
</dbReference>
<feature type="region of interest" description="Disordered" evidence="8">
    <location>
        <begin position="1"/>
        <end position="72"/>
    </location>
</feature>
<comment type="subcellular location">
    <subcellularLocation>
        <location evidence="2">Endosome membrane</location>
        <topology evidence="2">Peripheral membrane protein</topology>
    </subcellularLocation>
    <subcellularLocation>
        <location evidence="1">Late endosome membrane</location>
    </subcellularLocation>
    <subcellularLocation>
        <location evidence="3">Lysosome membrane</location>
        <topology evidence="3">Peripheral membrane protein</topology>
        <orientation evidence="3">Cytoplasmic side</orientation>
    </subcellularLocation>
</comment>